<name>A0A1W6A012_9BACI</name>
<dbReference type="STRING" id="402384.HM131_19670"/>
<dbReference type="OrthoDB" id="2614436at2"/>
<dbReference type="AlphaFoldDB" id="A0A1W6A012"/>
<organism evidence="2 3">
    <name type="scientific">Halobacillus mangrovi</name>
    <dbReference type="NCBI Taxonomy" id="402384"/>
    <lineage>
        <taxon>Bacteria</taxon>
        <taxon>Bacillati</taxon>
        <taxon>Bacillota</taxon>
        <taxon>Bacilli</taxon>
        <taxon>Bacillales</taxon>
        <taxon>Bacillaceae</taxon>
        <taxon>Halobacillus</taxon>
    </lineage>
</organism>
<feature type="transmembrane region" description="Helical" evidence="1">
    <location>
        <begin position="285"/>
        <end position="304"/>
    </location>
</feature>
<accession>A0A1W6A012</accession>
<keyword evidence="1" id="KW-1133">Transmembrane helix</keyword>
<sequence length="558" mass="63609">MKRPGFLIAVAGVILIILWKVIFYISAIDLALGFAFFVLVPLLLDEVVQQADKNRAERWLKNVMQSSLPFAGAGAIAVTLPSGGDAGWWAAIWFFYTLLIAFGGLMRLLARGFRPIEEAIIDIGLIYIAVGGMWLLISSAGWARYLPYSESIIQLTAIHFHYAAFVLPLVTGFFGRYRAEENRIRKRYFLRPYAVLALGVAVGPFLVALGLDQGPPVETYSVTLYVIVLAWLCIWWFWMSVDFKAWISTALQLSSIILLGTMGLSFLYSLGLLYETEWLNIGEMVRYHGLFNAFGFSILAVLAWRGVHAPVRHSYTAFPISQLRARGYVGNDVVSRKEWISRHEYVTGLIPDWRTLTSNHFNPERVEAGVRDFYLHTNSYNMEARVAWHKGFRWVSRLIRHVTNRFGQVNIPASGDIQMEGDLVSISDHKDGRKQVRAWIRKDSQTNAPIFTALYSYHKKHEDAYMNIALPFPRGMMTGVLKPVEDGKGGLLLTSHLRKDARGDEGIYFTLGDWTMRMPLREWFHVVEEKEGKLRAEHHLSLGRIPFLSIYYTIKKMK</sequence>
<feature type="transmembrane region" description="Helical" evidence="1">
    <location>
        <begin position="189"/>
        <end position="211"/>
    </location>
</feature>
<gene>
    <name evidence="2" type="ORF">HM131_19670</name>
</gene>
<evidence type="ECO:0008006" key="4">
    <source>
        <dbReference type="Google" id="ProtNLM"/>
    </source>
</evidence>
<dbReference type="RefSeq" id="WP_085031419.1">
    <property type="nucleotide sequence ID" value="NZ_CP020772.1"/>
</dbReference>
<feature type="transmembrane region" description="Helical" evidence="1">
    <location>
        <begin position="250"/>
        <end position="273"/>
    </location>
</feature>
<feature type="transmembrane region" description="Helical" evidence="1">
    <location>
        <begin position="157"/>
        <end position="177"/>
    </location>
</feature>
<dbReference type="Proteomes" id="UP000192527">
    <property type="component" value="Chromosome"/>
</dbReference>
<dbReference type="KEGG" id="hmn:HM131_19670"/>
<dbReference type="EMBL" id="CP020772">
    <property type="protein sequence ID" value="ARI78908.1"/>
    <property type="molecule type" value="Genomic_DNA"/>
</dbReference>
<feature type="transmembrane region" description="Helical" evidence="1">
    <location>
        <begin position="7"/>
        <end position="25"/>
    </location>
</feature>
<keyword evidence="1" id="KW-0812">Transmembrane</keyword>
<evidence type="ECO:0000256" key="1">
    <source>
        <dbReference type="SAM" id="Phobius"/>
    </source>
</evidence>
<protein>
    <recommendedName>
        <fullName evidence="4">YndJ-like protein</fullName>
    </recommendedName>
</protein>
<proteinExistence type="predicted"/>
<evidence type="ECO:0000313" key="3">
    <source>
        <dbReference type="Proteomes" id="UP000192527"/>
    </source>
</evidence>
<evidence type="ECO:0000313" key="2">
    <source>
        <dbReference type="EMBL" id="ARI78908.1"/>
    </source>
</evidence>
<feature type="transmembrane region" description="Helical" evidence="1">
    <location>
        <begin position="119"/>
        <end position="137"/>
    </location>
</feature>
<feature type="transmembrane region" description="Helical" evidence="1">
    <location>
        <begin position="86"/>
        <end position="110"/>
    </location>
</feature>
<keyword evidence="1" id="KW-0472">Membrane</keyword>
<dbReference type="InterPro" id="IPR025450">
    <property type="entry name" value="YndJ-like"/>
</dbReference>
<reference evidence="2 3" key="1">
    <citation type="submission" date="2017-04" db="EMBL/GenBank/DDBJ databases">
        <title>The whole genome sequencing and assembly of Halobacillus mangrovi strain.</title>
        <authorList>
            <person name="Lee S.-J."/>
            <person name="Park M.-K."/>
            <person name="Kim J.-Y."/>
            <person name="Lee Y.-J."/>
            <person name="Yi H."/>
            <person name="Bahn Y.-S."/>
            <person name="Kim J.F."/>
            <person name="Lee D.-W."/>
        </authorList>
    </citation>
    <scope>NUCLEOTIDE SEQUENCE [LARGE SCALE GENOMIC DNA]</scope>
    <source>
        <strain evidence="2 3">KTB 131</strain>
    </source>
</reference>
<keyword evidence="3" id="KW-1185">Reference proteome</keyword>
<feature type="transmembrane region" description="Helical" evidence="1">
    <location>
        <begin position="217"/>
        <end position="238"/>
    </location>
</feature>
<dbReference type="Pfam" id="PF14158">
    <property type="entry name" value="YndJ"/>
    <property type="match status" value="1"/>
</dbReference>